<dbReference type="eggNOG" id="ENOG502S9FA">
    <property type="taxonomic scope" value="Eukaryota"/>
</dbReference>
<protein>
    <submittedName>
        <fullName evidence="5">Uncharacterized protein LOC101898982</fullName>
    </submittedName>
</protein>
<feature type="compositionally biased region" description="Polar residues" evidence="1">
    <location>
        <begin position="222"/>
        <end position="240"/>
    </location>
</feature>
<dbReference type="VEuPathDB" id="VectorBase:MDOA006277"/>
<dbReference type="AlphaFoldDB" id="A0A1I8MLT0"/>
<name>A0A1I8MLT0_MUSDO</name>
<evidence type="ECO:0000313" key="3">
    <source>
        <dbReference type="EnsemblMetazoa" id="MDOA006277-PA"/>
    </source>
</evidence>
<reference evidence="5" key="2">
    <citation type="submission" date="2025-04" db="UniProtKB">
        <authorList>
            <consortium name="RefSeq"/>
        </authorList>
    </citation>
    <scope>IDENTIFICATION</scope>
    <source>
        <strain evidence="5">Aabys</strain>
    </source>
</reference>
<evidence type="ECO:0000313" key="5">
    <source>
        <dbReference type="RefSeq" id="XP_005174998.1"/>
    </source>
</evidence>
<proteinExistence type="predicted"/>
<dbReference type="InterPro" id="IPR018586">
    <property type="entry name" value="Brinker_DNA-bd"/>
</dbReference>
<reference evidence="3" key="1">
    <citation type="submission" date="2020-05" db="UniProtKB">
        <authorList>
            <consortium name="EnsemblMetazoa"/>
        </authorList>
    </citation>
    <scope>IDENTIFICATION</scope>
    <source>
        <strain evidence="3">Aabys</strain>
    </source>
</reference>
<keyword evidence="4" id="KW-1185">Reference proteome</keyword>
<evidence type="ECO:0000259" key="2">
    <source>
        <dbReference type="Pfam" id="PF09607"/>
    </source>
</evidence>
<feature type="compositionally biased region" description="Basic and acidic residues" evidence="1">
    <location>
        <begin position="482"/>
        <end position="494"/>
    </location>
</feature>
<feature type="region of interest" description="Disordered" evidence="1">
    <location>
        <begin position="480"/>
        <end position="505"/>
    </location>
</feature>
<gene>
    <name evidence="3" type="primary">101898982</name>
    <name evidence="5" type="synonym">LOC101898982</name>
</gene>
<feature type="region of interest" description="Disordered" evidence="1">
    <location>
        <begin position="601"/>
        <end position="646"/>
    </location>
</feature>
<dbReference type="Proteomes" id="UP001652621">
    <property type="component" value="Unplaced"/>
</dbReference>
<dbReference type="Pfam" id="PF09607">
    <property type="entry name" value="BrkDBD"/>
    <property type="match status" value="1"/>
</dbReference>
<evidence type="ECO:0000256" key="1">
    <source>
        <dbReference type="SAM" id="MobiDB-lite"/>
    </source>
</evidence>
<dbReference type="Gene3D" id="1.10.10.60">
    <property type="entry name" value="Homeodomain-like"/>
    <property type="match status" value="1"/>
</dbReference>
<dbReference type="SUPFAM" id="SSF48295">
    <property type="entry name" value="TrpR-like"/>
    <property type="match status" value="1"/>
</dbReference>
<dbReference type="RefSeq" id="XP_005174998.1">
    <property type="nucleotide sequence ID" value="XM_005174941.3"/>
</dbReference>
<feature type="domain" description="Brinker DNA-binding" evidence="2">
    <location>
        <begin position="65"/>
        <end position="122"/>
    </location>
</feature>
<dbReference type="VEuPathDB" id="VectorBase:MDOMA2_005472"/>
<sequence>MEHNENISTKSVVNFLQGDCANNGNITVSHKFRELSTQQETGCKRSEIVCPSTPTVNGSSGHKMGSRRIFTPQFKLQVLESYRNDNDCKGNQRATARKYNIHRRQIQKWLQCESSLRSSVANITQNTVKHQFHNISIHQQVQKSGISGASVPLINVPYGVSNNHQHTHFGPETTRTDAANSTIIVPSLSSGVTTSTTQTQCVFSAANLAVVVAAAAGAAMTITSPPATNGTSISNESAPPSSLRPPSIIGASGSTATNISTLLHHHHHYGVPPYIHHTPATAQLPVPILAHHISHSPHMHQQPEQHEAYQYHNLTYTQSLTHQPSDKQQPQSLLSSMSLPDVNALSTAGSLAVNNGFPSALCEIEQKESADSKHLCSIAHVDNSVIGHCSEINTGSILSSHSPPEFSAINKPQTLYRIQENDCQMLYPLGPMDLSVRTRRDLNHKLPAITNFSENDSIIVDLTYRKRKILPSPCNVGMSEENQLKLKRPTEENKSQSNSNTDDDEVEIEVGIEEKLPPSKPVKLFKPYLLDTDSESSTTTPLITSDVKYVESSDNISWVRHTSSISPPPPIFDNSTGHCHSSTFQYSTVKENSIFSGEIKGENPKSAFTSIPTISPTSFRSPKRSPSSSGYESSSSTYSDSSFSSRGESYAYNRSYTLSLQMHSIQHEQLSLHRSKQVERWLEQESRNSLEPNSPIAILA</sequence>
<feature type="region of interest" description="Disordered" evidence="1">
    <location>
        <begin position="222"/>
        <end position="251"/>
    </location>
</feature>
<feature type="compositionally biased region" description="Low complexity" evidence="1">
    <location>
        <begin position="615"/>
        <end position="646"/>
    </location>
</feature>
<dbReference type="GO" id="GO:0043565">
    <property type="term" value="F:sequence-specific DNA binding"/>
    <property type="evidence" value="ECO:0007669"/>
    <property type="project" value="InterPro"/>
</dbReference>
<accession>A0A1I8MLT0</accession>
<dbReference type="OrthoDB" id="7764420at2759"/>
<dbReference type="EnsemblMetazoa" id="MDOA006277-RA">
    <property type="protein sequence ID" value="MDOA006277-PA"/>
    <property type="gene ID" value="MDOA006277"/>
</dbReference>
<evidence type="ECO:0000313" key="4">
    <source>
        <dbReference type="Proteomes" id="UP001652621"/>
    </source>
</evidence>
<dbReference type="KEGG" id="mde:101898982"/>
<dbReference type="STRING" id="7370.A0A1I8MLT0"/>
<organism evidence="3">
    <name type="scientific">Musca domestica</name>
    <name type="common">House fly</name>
    <dbReference type="NCBI Taxonomy" id="7370"/>
    <lineage>
        <taxon>Eukaryota</taxon>
        <taxon>Metazoa</taxon>
        <taxon>Ecdysozoa</taxon>
        <taxon>Arthropoda</taxon>
        <taxon>Hexapoda</taxon>
        <taxon>Insecta</taxon>
        <taxon>Pterygota</taxon>
        <taxon>Neoptera</taxon>
        <taxon>Endopterygota</taxon>
        <taxon>Diptera</taxon>
        <taxon>Brachycera</taxon>
        <taxon>Muscomorpha</taxon>
        <taxon>Muscoidea</taxon>
        <taxon>Muscidae</taxon>
        <taxon>Musca</taxon>
    </lineage>
</organism>
<dbReference type="InterPro" id="IPR010921">
    <property type="entry name" value="Trp_repressor/repl_initiator"/>
</dbReference>